<gene>
    <name evidence="3" type="ORF">QR685DRAFT_335508</name>
</gene>
<evidence type="ECO:0000313" key="3">
    <source>
        <dbReference type="EMBL" id="KAL0468258.1"/>
    </source>
</evidence>
<name>A0ABR3D8R4_NEUIN</name>
<keyword evidence="2" id="KW-0812">Transmembrane</keyword>
<feature type="region of interest" description="Disordered" evidence="1">
    <location>
        <begin position="54"/>
        <end position="76"/>
    </location>
</feature>
<organism evidence="3 4">
    <name type="scientific">Neurospora intermedia</name>
    <dbReference type="NCBI Taxonomy" id="5142"/>
    <lineage>
        <taxon>Eukaryota</taxon>
        <taxon>Fungi</taxon>
        <taxon>Dikarya</taxon>
        <taxon>Ascomycota</taxon>
        <taxon>Pezizomycotina</taxon>
        <taxon>Sordariomycetes</taxon>
        <taxon>Sordariomycetidae</taxon>
        <taxon>Sordariales</taxon>
        <taxon>Sordariaceae</taxon>
        <taxon>Neurospora</taxon>
    </lineage>
</organism>
<evidence type="ECO:0000256" key="2">
    <source>
        <dbReference type="SAM" id="Phobius"/>
    </source>
</evidence>
<keyword evidence="2" id="KW-0472">Membrane</keyword>
<sequence>MHIVSELLGHLLLRLSFWLYLLSFHEWFPYLIFACQSRRSRIQFFLVINFSSHHATAEDSADGRTDERTNNDTHEE</sequence>
<accession>A0ABR3D8R4</accession>
<proteinExistence type="predicted"/>
<keyword evidence="2" id="KW-1133">Transmembrane helix</keyword>
<feature type="transmembrane region" description="Helical" evidence="2">
    <location>
        <begin position="17"/>
        <end position="35"/>
    </location>
</feature>
<reference evidence="3 4" key="1">
    <citation type="submission" date="2023-09" db="EMBL/GenBank/DDBJ databases">
        <title>Multi-omics analysis of a traditional fermented food reveals byproduct-associated fungal strains for waste-to-food upcycling.</title>
        <authorList>
            <consortium name="Lawrence Berkeley National Laboratory"/>
            <person name="Rekdal V.M."/>
            <person name="Villalobos-Escobedo J.M."/>
            <person name="Rodriguez-Valeron N."/>
            <person name="Garcia M.O."/>
            <person name="Vasquez D.P."/>
            <person name="Damayanti I."/>
            <person name="Sorensen P.M."/>
            <person name="Baidoo E.E."/>
            <person name="De Carvalho A.C."/>
            <person name="Riley R."/>
            <person name="Lipzen A."/>
            <person name="He G."/>
            <person name="Yan M."/>
            <person name="Haridas S."/>
            <person name="Daum C."/>
            <person name="Yoshinaga Y."/>
            <person name="Ng V."/>
            <person name="Grigoriev I.V."/>
            <person name="Munk R."/>
            <person name="Nuraida L."/>
            <person name="Wijaya C.H."/>
            <person name="Morales P.-C."/>
            <person name="Keasling J.D."/>
        </authorList>
    </citation>
    <scope>NUCLEOTIDE SEQUENCE [LARGE SCALE GENOMIC DNA]</scope>
    <source>
        <strain evidence="3 4">FGSC 2613</strain>
    </source>
</reference>
<dbReference type="Proteomes" id="UP001451303">
    <property type="component" value="Unassembled WGS sequence"/>
</dbReference>
<evidence type="ECO:0008006" key="5">
    <source>
        <dbReference type="Google" id="ProtNLM"/>
    </source>
</evidence>
<dbReference type="EMBL" id="JAVLET010000007">
    <property type="protein sequence ID" value="KAL0468258.1"/>
    <property type="molecule type" value="Genomic_DNA"/>
</dbReference>
<protein>
    <recommendedName>
        <fullName evidence="5">Secreted protein</fullName>
    </recommendedName>
</protein>
<comment type="caution">
    <text evidence="3">The sequence shown here is derived from an EMBL/GenBank/DDBJ whole genome shotgun (WGS) entry which is preliminary data.</text>
</comment>
<evidence type="ECO:0000256" key="1">
    <source>
        <dbReference type="SAM" id="MobiDB-lite"/>
    </source>
</evidence>
<feature type="compositionally biased region" description="Basic and acidic residues" evidence="1">
    <location>
        <begin position="55"/>
        <end position="76"/>
    </location>
</feature>
<keyword evidence="4" id="KW-1185">Reference proteome</keyword>
<evidence type="ECO:0000313" key="4">
    <source>
        <dbReference type="Proteomes" id="UP001451303"/>
    </source>
</evidence>